<evidence type="ECO:0000313" key="4">
    <source>
        <dbReference type="Proteomes" id="UP000199207"/>
    </source>
</evidence>
<evidence type="ECO:0000256" key="1">
    <source>
        <dbReference type="SAM" id="MobiDB-lite"/>
    </source>
</evidence>
<feature type="transmembrane region" description="Helical" evidence="2">
    <location>
        <begin position="75"/>
        <end position="98"/>
    </location>
</feature>
<organism evidence="3 4">
    <name type="scientific">Streptomyces aidingensis</name>
    <dbReference type="NCBI Taxonomy" id="910347"/>
    <lineage>
        <taxon>Bacteria</taxon>
        <taxon>Bacillati</taxon>
        <taxon>Actinomycetota</taxon>
        <taxon>Actinomycetes</taxon>
        <taxon>Kitasatosporales</taxon>
        <taxon>Streptomycetaceae</taxon>
        <taxon>Streptomyces</taxon>
    </lineage>
</organism>
<dbReference type="RefSeq" id="WP_093841618.1">
    <property type="nucleotide sequence ID" value="NZ_FOLM01000027.1"/>
</dbReference>
<feature type="region of interest" description="Disordered" evidence="1">
    <location>
        <begin position="375"/>
        <end position="403"/>
    </location>
</feature>
<dbReference type="AlphaFoldDB" id="A0A1I1V0F4"/>
<keyword evidence="2" id="KW-1133">Transmembrane helix</keyword>
<feature type="compositionally biased region" description="Basic and acidic residues" evidence="1">
    <location>
        <begin position="563"/>
        <end position="586"/>
    </location>
</feature>
<feature type="compositionally biased region" description="Basic and acidic residues" evidence="1">
    <location>
        <begin position="493"/>
        <end position="504"/>
    </location>
</feature>
<evidence type="ECO:0008006" key="5">
    <source>
        <dbReference type="Google" id="ProtNLM"/>
    </source>
</evidence>
<feature type="region of interest" description="Disordered" evidence="1">
    <location>
        <begin position="1"/>
        <end position="50"/>
    </location>
</feature>
<feature type="compositionally biased region" description="Basic and acidic residues" evidence="1">
    <location>
        <begin position="512"/>
        <end position="555"/>
    </location>
</feature>
<dbReference type="STRING" id="910347.SAMN05421773_12725"/>
<evidence type="ECO:0000256" key="2">
    <source>
        <dbReference type="SAM" id="Phobius"/>
    </source>
</evidence>
<proteinExistence type="predicted"/>
<dbReference type="EMBL" id="FOLM01000027">
    <property type="protein sequence ID" value="SFD74563.1"/>
    <property type="molecule type" value="Genomic_DNA"/>
</dbReference>
<keyword evidence="2" id="KW-0812">Transmembrane</keyword>
<name>A0A1I1V0F4_9ACTN</name>
<dbReference type="Proteomes" id="UP000199207">
    <property type="component" value="Unassembled WGS sequence"/>
</dbReference>
<protein>
    <recommendedName>
        <fullName evidence="5">DUF2637 domain-containing protein</fullName>
    </recommendedName>
</protein>
<gene>
    <name evidence="3" type="ORF">SAMN05421773_12725</name>
</gene>
<reference evidence="3 4" key="1">
    <citation type="submission" date="2016-10" db="EMBL/GenBank/DDBJ databases">
        <authorList>
            <person name="de Groot N.N."/>
        </authorList>
    </citation>
    <scope>NUCLEOTIDE SEQUENCE [LARGE SCALE GENOMIC DNA]</scope>
    <source>
        <strain evidence="3 4">CGMCC 4.5739</strain>
    </source>
</reference>
<dbReference type="OrthoDB" id="4333663at2"/>
<sequence length="675" mass="75342">MTAPPDTLTDHKEQHTTASPALPAGQDEPPRTEPAPACAPEPGMPGVLGDDADVQQLAAPTRTAPVRELEKWEKWLVALGVVLGTGVATLGLISSYQALEAKAAASPAVGGWGWEWPWLLPVGVDLSILAFSIVNLLLVRFDRPLWWVKWVPRGGTAVTVYLNWEAASSLPSQVGHAVLASLWVVFSEIAAHLYAAHIGAAGGRRRTEKVPLSRWLLAPISTPRIARRMRLWSMTYREALEQDRQLRIYRERLRQRYAEGDSSWKKAAAPDEMLPFSLARLGFTVDRALWVPLLEDVREQQREGRAALRRAEAAVQKVRADVQIRDAEIQAELDRIQAEGRLELARRAAKAEAEAEIQRQQADVQRRQAEIQAEARRVQEEADAHSKRLEEEAGRRRAEAARAEEKAALEADLERSRLLAQKEAVERRRAEEAARAEAEARAEEEKQRLDLQGQARMRELELKRKEAELRASQEEQRLKLEAEKRRQALAAEAEQHELEAEAEARAQAAAAKHREEAARAKRQAQEHEAAAAKAAEAKAEHLRREAEHRRREAEHAAAALRVQQEKEVSERQAREQQAAAERRLAEHAAATAEHRRRAAELEARAVELAARARMTQVDWDTHRVAAMIRAAGGEQNVKVGDIAAHLGVSTGTAHDRKQRALELLQQEQAAHSQAA</sequence>
<feature type="transmembrane region" description="Helical" evidence="2">
    <location>
        <begin position="118"/>
        <end position="139"/>
    </location>
</feature>
<keyword evidence="4" id="KW-1185">Reference proteome</keyword>
<dbReference type="InterPro" id="IPR021235">
    <property type="entry name" value="DUF2637"/>
</dbReference>
<feature type="region of interest" description="Disordered" evidence="1">
    <location>
        <begin position="488"/>
        <end position="596"/>
    </location>
</feature>
<dbReference type="Pfam" id="PF10935">
    <property type="entry name" value="DUF2637"/>
    <property type="match status" value="1"/>
</dbReference>
<evidence type="ECO:0000313" key="3">
    <source>
        <dbReference type="EMBL" id="SFD74563.1"/>
    </source>
</evidence>
<accession>A0A1I1V0F4</accession>
<keyword evidence="2" id="KW-0472">Membrane</keyword>